<feature type="compositionally biased region" description="Basic and acidic residues" evidence="1">
    <location>
        <begin position="382"/>
        <end position="395"/>
    </location>
</feature>
<feature type="compositionally biased region" description="Polar residues" evidence="1">
    <location>
        <begin position="27"/>
        <end position="40"/>
    </location>
</feature>
<protein>
    <submittedName>
        <fullName evidence="2">G12651 protein</fullName>
    </submittedName>
</protein>
<evidence type="ECO:0000313" key="2">
    <source>
        <dbReference type="EMBL" id="CAL5229344.1"/>
    </source>
</evidence>
<sequence>MRGHGIVRACLRHAPASGKVQREAVSPLSQTHRPFTSSTEGPPAEKDTEVTRGLETLLPATEEYRAARAFEAKFEGWRAPDPATSAIIQTVSGQTPGVPPGAHHPRVSGSHEPTAPLHFDPVGPWGVTTGPGRGPSDYERMQRRHARASNPMVHMQALAFAWHQPACPHQAHTTRGFTKRVEANPGGANVQIMDEQAADSATVVDEAVSIFEKREDGTEYHAVKHAHATSTSAHINPPPDPAPLEASDLYTKSSDQDPAHHSTASTMPSSLSRVERMDSPAGADQALGSAAQKAAGEAQAQSMSTRGFINPGADSNTPDSTNTAPVAEHVDPDGAFSKEAQTTAAEEQVSGMSTAGSIKTRGFFTAPQWFAGGTPPPDAEGPDMHAARKQSRDSYAESEVDGPEPVDVGAVGNLNSGVNVLGGTPIKPQSERMTQESQLHRDTESMTPEIPDPVLVETIGPQSSGGNPSDKTQTESACATDELFTDPFQVIGMEESGLKHVARKTGKGLEAHGRSCSCSACQRSAHGPACGCQTCTRM</sequence>
<dbReference type="Proteomes" id="UP001497392">
    <property type="component" value="Unassembled WGS sequence"/>
</dbReference>
<feature type="compositionally biased region" description="Low complexity" evidence="1">
    <location>
        <begin position="283"/>
        <end position="301"/>
    </location>
</feature>
<feature type="region of interest" description="Disordered" evidence="1">
    <location>
        <begin position="367"/>
        <end position="413"/>
    </location>
</feature>
<feature type="region of interest" description="Disordered" evidence="1">
    <location>
        <begin position="15"/>
        <end position="49"/>
    </location>
</feature>
<feature type="region of interest" description="Disordered" evidence="1">
    <location>
        <begin position="225"/>
        <end position="331"/>
    </location>
</feature>
<reference evidence="2 3" key="1">
    <citation type="submission" date="2024-06" db="EMBL/GenBank/DDBJ databases">
        <authorList>
            <person name="Kraege A."/>
            <person name="Thomma B."/>
        </authorList>
    </citation>
    <scope>NUCLEOTIDE SEQUENCE [LARGE SCALE GENOMIC DNA]</scope>
</reference>
<comment type="caution">
    <text evidence="2">The sequence shown here is derived from an EMBL/GenBank/DDBJ whole genome shotgun (WGS) entry which is preliminary data.</text>
</comment>
<name>A0ABP1GFJ4_9CHLO</name>
<evidence type="ECO:0000313" key="3">
    <source>
        <dbReference type="Proteomes" id="UP001497392"/>
    </source>
</evidence>
<dbReference type="EMBL" id="CAXHTA020000020">
    <property type="protein sequence ID" value="CAL5229344.1"/>
    <property type="molecule type" value="Genomic_DNA"/>
</dbReference>
<evidence type="ECO:0000256" key="1">
    <source>
        <dbReference type="SAM" id="MobiDB-lite"/>
    </source>
</evidence>
<feature type="compositionally biased region" description="Polar residues" evidence="1">
    <location>
        <begin position="302"/>
        <end position="324"/>
    </location>
</feature>
<accession>A0ABP1GFJ4</accession>
<gene>
    <name evidence="2" type="primary">g12651</name>
    <name evidence="2" type="ORF">VP750_LOCUS11250</name>
</gene>
<feature type="region of interest" description="Disordered" evidence="1">
    <location>
        <begin position="95"/>
        <end position="145"/>
    </location>
</feature>
<organism evidence="2 3">
    <name type="scientific">Coccomyxa viridis</name>
    <dbReference type="NCBI Taxonomy" id="1274662"/>
    <lineage>
        <taxon>Eukaryota</taxon>
        <taxon>Viridiplantae</taxon>
        <taxon>Chlorophyta</taxon>
        <taxon>core chlorophytes</taxon>
        <taxon>Trebouxiophyceae</taxon>
        <taxon>Trebouxiophyceae incertae sedis</taxon>
        <taxon>Coccomyxaceae</taxon>
        <taxon>Coccomyxa</taxon>
    </lineage>
</organism>
<proteinExistence type="predicted"/>
<keyword evidence="3" id="KW-1185">Reference proteome</keyword>
<feature type="compositionally biased region" description="Low complexity" evidence="1">
    <location>
        <begin position="121"/>
        <end position="130"/>
    </location>
</feature>
<feature type="compositionally biased region" description="Polar residues" evidence="1">
    <location>
        <begin position="262"/>
        <end position="272"/>
    </location>
</feature>